<keyword evidence="3" id="KW-1185">Reference proteome</keyword>
<dbReference type="GO" id="GO:0015074">
    <property type="term" value="P:DNA integration"/>
    <property type="evidence" value="ECO:0007669"/>
    <property type="project" value="InterPro"/>
</dbReference>
<dbReference type="GO" id="GO:0003676">
    <property type="term" value="F:nucleic acid binding"/>
    <property type="evidence" value="ECO:0007669"/>
    <property type="project" value="InterPro"/>
</dbReference>
<dbReference type="STRING" id="6186.A0A183JTD7"/>
<evidence type="ECO:0000313" key="3">
    <source>
        <dbReference type="Proteomes" id="UP000279833"/>
    </source>
</evidence>
<evidence type="ECO:0000313" key="2">
    <source>
        <dbReference type="EMBL" id="VDO99841.1"/>
    </source>
</evidence>
<evidence type="ECO:0000313" key="4">
    <source>
        <dbReference type="WBParaSite" id="SCUD_0000597701-mRNA-1"/>
    </source>
</evidence>
<dbReference type="WBParaSite" id="SCUD_0000597701-mRNA-1">
    <property type="protein sequence ID" value="SCUD_0000597701-mRNA-1"/>
    <property type="gene ID" value="SCUD_0000597701"/>
</dbReference>
<dbReference type="InterPro" id="IPR012337">
    <property type="entry name" value="RNaseH-like_sf"/>
</dbReference>
<dbReference type="EMBL" id="UZAK01011336">
    <property type="protein sequence ID" value="VDO99841.1"/>
    <property type="molecule type" value="Genomic_DNA"/>
</dbReference>
<feature type="domain" description="Integrase catalytic" evidence="1">
    <location>
        <begin position="1"/>
        <end position="94"/>
    </location>
</feature>
<reference evidence="2 3" key="2">
    <citation type="submission" date="2018-11" db="EMBL/GenBank/DDBJ databases">
        <authorList>
            <consortium name="Pathogen Informatics"/>
        </authorList>
    </citation>
    <scope>NUCLEOTIDE SEQUENCE [LARGE SCALE GENOMIC DNA]</scope>
    <source>
        <strain evidence="2">Dakar</strain>
        <strain evidence="3">Dakar, Senegal</strain>
    </source>
</reference>
<dbReference type="InterPro" id="IPR001584">
    <property type="entry name" value="Integrase_cat-core"/>
</dbReference>
<dbReference type="Proteomes" id="UP000279833">
    <property type="component" value="Unassembled WGS sequence"/>
</dbReference>
<accession>A0A183JTD7</accession>
<protein>
    <submittedName>
        <fullName evidence="4">Integrase catalytic domain-containing protein</fullName>
    </submittedName>
</protein>
<reference evidence="4" key="1">
    <citation type="submission" date="2016-06" db="UniProtKB">
        <authorList>
            <consortium name="WormBaseParasite"/>
        </authorList>
    </citation>
    <scope>IDENTIFICATION</scope>
</reference>
<sequence length="221" mass="24764">MLLVTDNGSHFAEDAVTTWLNGIGCEHLFTAHRTSCSGGWAGNFASTLKAAIRFIAASTFNEMERGGDEFLLQYRNAKHSVTKETSSKLLKGRILRSNMRLLESVKVTYYRGNDFRSTTGIVVKNAEKSMARILDINDLSTHNRHIGQIQFQEPSESVPILVVSSKTNEHILDNTESLSNTLSDRHKMNLRKGRTIDHKHLDYNLCCSGCGICMKLRLLCT</sequence>
<dbReference type="SUPFAM" id="SSF53098">
    <property type="entry name" value="Ribonuclease H-like"/>
    <property type="match status" value="1"/>
</dbReference>
<proteinExistence type="predicted"/>
<dbReference type="PROSITE" id="PS50994">
    <property type="entry name" value="INTEGRASE"/>
    <property type="match status" value="1"/>
</dbReference>
<organism evidence="4">
    <name type="scientific">Schistosoma curassoni</name>
    <dbReference type="NCBI Taxonomy" id="6186"/>
    <lineage>
        <taxon>Eukaryota</taxon>
        <taxon>Metazoa</taxon>
        <taxon>Spiralia</taxon>
        <taxon>Lophotrochozoa</taxon>
        <taxon>Platyhelminthes</taxon>
        <taxon>Trematoda</taxon>
        <taxon>Digenea</taxon>
        <taxon>Strigeidida</taxon>
        <taxon>Schistosomatoidea</taxon>
        <taxon>Schistosomatidae</taxon>
        <taxon>Schistosoma</taxon>
    </lineage>
</organism>
<name>A0A183JTD7_9TREM</name>
<evidence type="ECO:0000259" key="1">
    <source>
        <dbReference type="PROSITE" id="PS50994"/>
    </source>
</evidence>
<gene>
    <name evidence="2" type="ORF">SCUD_LOCUS5977</name>
</gene>
<dbReference type="InterPro" id="IPR036397">
    <property type="entry name" value="RNaseH_sf"/>
</dbReference>
<dbReference type="AlphaFoldDB" id="A0A183JTD7"/>
<dbReference type="Gene3D" id="3.30.420.10">
    <property type="entry name" value="Ribonuclease H-like superfamily/Ribonuclease H"/>
    <property type="match status" value="1"/>
</dbReference>